<dbReference type="Proteomes" id="UP000708208">
    <property type="component" value="Unassembled WGS sequence"/>
</dbReference>
<keyword evidence="2" id="KW-1185">Reference proteome</keyword>
<proteinExistence type="predicted"/>
<accession>A0A8J2PGQ3</accession>
<protein>
    <submittedName>
        <fullName evidence="1">Uncharacterized protein</fullName>
    </submittedName>
</protein>
<evidence type="ECO:0000313" key="1">
    <source>
        <dbReference type="EMBL" id="CAG7786265.1"/>
    </source>
</evidence>
<gene>
    <name evidence="1" type="ORF">AFUS01_LOCUS24839</name>
</gene>
<sequence length="98" mass="11142">MCNRSSRTGQVIAAVKVMDFRLPTQERKHYACTAAKQCTLEEVYQVASFDSLCVSCSKHAYNLQVFFLLSASHENIFLLVRTYDAGKDKSNVRCCTYM</sequence>
<name>A0A8J2PGQ3_9HEXA</name>
<organism evidence="1 2">
    <name type="scientific">Allacma fusca</name>
    <dbReference type="NCBI Taxonomy" id="39272"/>
    <lineage>
        <taxon>Eukaryota</taxon>
        <taxon>Metazoa</taxon>
        <taxon>Ecdysozoa</taxon>
        <taxon>Arthropoda</taxon>
        <taxon>Hexapoda</taxon>
        <taxon>Collembola</taxon>
        <taxon>Symphypleona</taxon>
        <taxon>Sminthuridae</taxon>
        <taxon>Allacma</taxon>
    </lineage>
</organism>
<comment type="caution">
    <text evidence="1">The sequence shown here is derived from an EMBL/GenBank/DDBJ whole genome shotgun (WGS) entry which is preliminary data.</text>
</comment>
<dbReference type="AlphaFoldDB" id="A0A8J2PGQ3"/>
<reference evidence="1" key="1">
    <citation type="submission" date="2021-06" db="EMBL/GenBank/DDBJ databases">
        <authorList>
            <person name="Hodson N. C."/>
            <person name="Mongue J. A."/>
            <person name="Jaron S. K."/>
        </authorList>
    </citation>
    <scope>NUCLEOTIDE SEQUENCE</scope>
</reference>
<dbReference type="EMBL" id="CAJVCH010313790">
    <property type="protein sequence ID" value="CAG7786265.1"/>
    <property type="molecule type" value="Genomic_DNA"/>
</dbReference>
<evidence type="ECO:0000313" key="2">
    <source>
        <dbReference type="Proteomes" id="UP000708208"/>
    </source>
</evidence>